<dbReference type="RefSeq" id="WP_378017928.1">
    <property type="nucleotide sequence ID" value="NZ_JBHSKT010000007.1"/>
</dbReference>
<dbReference type="PANTHER" id="PTHR43685:SF2">
    <property type="entry name" value="GLYCOSYLTRANSFERASE 2-LIKE DOMAIN-CONTAINING PROTEIN"/>
    <property type="match status" value="1"/>
</dbReference>
<dbReference type="InterPro" id="IPR001173">
    <property type="entry name" value="Glyco_trans_2-like"/>
</dbReference>
<dbReference type="EMBL" id="JBHSKT010000007">
    <property type="protein sequence ID" value="MFC5271572.1"/>
    <property type="molecule type" value="Genomic_DNA"/>
</dbReference>
<dbReference type="InterPro" id="IPR050834">
    <property type="entry name" value="Glycosyltransf_2"/>
</dbReference>
<dbReference type="InterPro" id="IPR029044">
    <property type="entry name" value="Nucleotide-diphossugar_trans"/>
</dbReference>
<reference evidence="3" key="1">
    <citation type="journal article" date="2019" name="Int. J. Syst. Evol. Microbiol.">
        <title>The Global Catalogue of Microorganisms (GCM) 10K type strain sequencing project: providing services to taxonomists for standard genome sequencing and annotation.</title>
        <authorList>
            <consortium name="The Broad Institute Genomics Platform"/>
            <consortium name="The Broad Institute Genome Sequencing Center for Infectious Disease"/>
            <person name="Wu L."/>
            <person name="Ma J."/>
        </authorList>
    </citation>
    <scope>NUCLEOTIDE SEQUENCE [LARGE SCALE GENOMIC DNA]</scope>
    <source>
        <strain evidence="3">KACC 12602</strain>
    </source>
</reference>
<proteinExistence type="predicted"/>
<evidence type="ECO:0000313" key="3">
    <source>
        <dbReference type="Proteomes" id="UP001596161"/>
    </source>
</evidence>
<evidence type="ECO:0000313" key="2">
    <source>
        <dbReference type="EMBL" id="MFC5271572.1"/>
    </source>
</evidence>
<dbReference type="Proteomes" id="UP001596161">
    <property type="component" value="Unassembled WGS sequence"/>
</dbReference>
<sequence>MEPEKIKFSIAIPAYKSIYLLDCIKSILNQNYKNFELIILNDCSPNPIGEIVQQIKDDRLIYLNNEINVGAEKLVLNWNKCLQIATGDYFIIMGDDDLMEPIYLDEFVKLIEKFPNLDVYHCRSKIIDENSKAFSLTPSWPEFETVYDNIWHRISGHRLQYISDFVYKTKTLKENNGFYYLPLAWASDDITAYIACGKRGIAHTNNPVFNYRQSRYTISSTGNPFLKMQAAIMEERWFNDFLKNEPINEVDRTIKSELKEKINKYIRNKKNAIIKDSLKKDLRTNLLNWIRFKTKYELSIRDLATSTLKQLYN</sequence>
<dbReference type="SUPFAM" id="SSF53448">
    <property type="entry name" value="Nucleotide-diphospho-sugar transferases"/>
    <property type="match status" value="1"/>
</dbReference>
<evidence type="ECO:0000259" key="1">
    <source>
        <dbReference type="Pfam" id="PF00535"/>
    </source>
</evidence>
<comment type="caution">
    <text evidence="2">The sequence shown here is derived from an EMBL/GenBank/DDBJ whole genome shotgun (WGS) entry which is preliminary data.</text>
</comment>
<dbReference type="Pfam" id="PF00535">
    <property type="entry name" value="Glycos_transf_2"/>
    <property type="match status" value="1"/>
</dbReference>
<feature type="domain" description="Glycosyltransferase 2-like" evidence="1">
    <location>
        <begin position="9"/>
        <end position="137"/>
    </location>
</feature>
<protein>
    <submittedName>
        <fullName evidence="2">Glycosyltransferase family 2 protein</fullName>
    </submittedName>
</protein>
<organism evidence="2 3">
    <name type="scientific">Adhaeribacter terreus</name>
    <dbReference type="NCBI Taxonomy" id="529703"/>
    <lineage>
        <taxon>Bacteria</taxon>
        <taxon>Pseudomonadati</taxon>
        <taxon>Bacteroidota</taxon>
        <taxon>Cytophagia</taxon>
        <taxon>Cytophagales</taxon>
        <taxon>Hymenobacteraceae</taxon>
        <taxon>Adhaeribacter</taxon>
    </lineage>
</organism>
<keyword evidence="3" id="KW-1185">Reference proteome</keyword>
<name>A0ABW0EB17_9BACT</name>
<dbReference type="PANTHER" id="PTHR43685">
    <property type="entry name" value="GLYCOSYLTRANSFERASE"/>
    <property type="match status" value="1"/>
</dbReference>
<accession>A0ABW0EB17</accession>
<gene>
    <name evidence="2" type="ORF">ACFPIB_13190</name>
</gene>
<dbReference type="Gene3D" id="3.90.550.10">
    <property type="entry name" value="Spore Coat Polysaccharide Biosynthesis Protein SpsA, Chain A"/>
    <property type="match status" value="1"/>
</dbReference>